<protein>
    <recommendedName>
        <fullName evidence="2">Secretion system C-terminal sorting domain-containing protein</fullName>
    </recommendedName>
</protein>
<dbReference type="Proteomes" id="UP000245370">
    <property type="component" value="Unassembled WGS sequence"/>
</dbReference>
<accession>A0A2U2XAG5</accession>
<dbReference type="Pfam" id="PF18962">
    <property type="entry name" value="Por_Secre_tail"/>
    <property type="match status" value="1"/>
</dbReference>
<feature type="domain" description="Secretion system C-terminal sorting" evidence="2">
    <location>
        <begin position="177"/>
        <end position="242"/>
    </location>
</feature>
<sequence length="244" mass="27828">MPFEAIYCDPQTYQYIKMQESVDDDDLDDTYLVHTRNFILDEVEADIVYLQNKTIGKNHIQWDPNSRYKAWYKAYDKVIIGDTITPKTNLGPFIIEKTGEVNAYACNGVVMKPGFHTQQGSKYHAFVHCDGCSRPREQGMKTNNGGSNESNADEKLALHVVPNKSEDDIHQKTVLKVYPNPSDNGFTIEFPEMNGFYIITNTNGKRLKESKVLSKTIFIELPKGIYFVKWKSTNGVQTKKIIAL</sequence>
<proteinExistence type="predicted"/>
<evidence type="ECO:0000313" key="4">
    <source>
        <dbReference type="Proteomes" id="UP000245370"/>
    </source>
</evidence>
<name>A0A2U2XAG5_9FLAO</name>
<gene>
    <name evidence="3" type="ORF">DIT68_12640</name>
</gene>
<reference evidence="3 4" key="1">
    <citation type="submission" date="2018-05" db="EMBL/GenBank/DDBJ databases">
        <title>Brumimicrobium oceani sp. nov., isolated from coastal sediment.</title>
        <authorList>
            <person name="Kou Y."/>
        </authorList>
    </citation>
    <scope>NUCLEOTIDE SEQUENCE [LARGE SCALE GENOMIC DNA]</scope>
    <source>
        <strain evidence="3 4">C305</strain>
    </source>
</reference>
<dbReference type="EMBL" id="QFRJ01000011">
    <property type="protein sequence ID" value="PWH84772.1"/>
    <property type="molecule type" value="Genomic_DNA"/>
</dbReference>
<keyword evidence="4" id="KW-1185">Reference proteome</keyword>
<keyword evidence="1" id="KW-0732">Signal</keyword>
<organism evidence="3 4">
    <name type="scientific">Brumimicrobium oceani</name>
    <dbReference type="NCBI Taxonomy" id="2100725"/>
    <lineage>
        <taxon>Bacteria</taxon>
        <taxon>Pseudomonadati</taxon>
        <taxon>Bacteroidota</taxon>
        <taxon>Flavobacteriia</taxon>
        <taxon>Flavobacteriales</taxon>
        <taxon>Crocinitomicaceae</taxon>
        <taxon>Brumimicrobium</taxon>
    </lineage>
</organism>
<evidence type="ECO:0000313" key="3">
    <source>
        <dbReference type="EMBL" id="PWH84772.1"/>
    </source>
</evidence>
<dbReference type="NCBIfam" id="TIGR04183">
    <property type="entry name" value="Por_Secre_tail"/>
    <property type="match status" value="1"/>
</dbReference>
<reference evidence="3 4" key="2">
    <citation type="submission" date="2018-05" db="EMBL/GenBank/DDBJ databases">
        <authorList>
            <person name="Lanie J.A."/>
            <person name="Ng W.-L."/>
            <person name="Kazmierczak K.M."/>
            <person name="Andrzejewski T.M."/>
            <person name="Davidsen T.M."/>
            <person name="Wayne K.J."/>
            <person name="Tettelin H."/>
            <person name="Glass J.I."/>
            <person name="Rusch D."/>
            <person name="Podicherti R."/>
            <person name="Tsui H.-C.T."/>
            <person name="Winkler M.E."/>
        </authorList>
    </citation>
    <scope>NUCLEOTIDE SEQUENCE [LARGE SCALE GENOMIC DNA]</scope>
    <source>
        <strain evidence="3 4">C305</strain>
    </source>
</reference>
<dbReference type="AlphaFoldDB" id="A0A2U2XAG5"/>
<dbReference type="InterPro" id="IPR026444">
    <property type="entry name" value="Secre_tail"/>
</dbReference>
<comment type="caution">
    <text evidence="3">The sequence shown here is derived from an EMBL/GenBank/DDBJ whole genome shotgun (WGS) entry which is preliminary data.</text>
</comment>
<evidence type="ECO:0000259" key="2">
    <source>
        <dbReference type="Pfam" id="PF18962"/>
    </source>
</evidence>
<evidence type="ECO:0000256" key="1">
    <source>
        <dbReference type="ARBA" id="ARBA00022729"/>
    </source>
</evidence>